<dbReference type="EMBL" id="LAZR01044465">
    <property type="protein sequence ID" value="KKL04581.1"/>
    <property type="molecule type" value="Genomic_DNA"/>
</dbReference>
<name>A0A0F9CFY8_9ZZZZ</name>
<evidence type="ECO:0000313" key="1">
    <source>
        <dbReference type="EMBL" id="KKL04581.1"/>
    </source>
</evidence>
<organism evidence="1">
    <name type="scientific">marine sediment metagenome</name>
    <dbReference type="NCBI Taxonomy" id="412755"/>
    <lineage>
        <taxon>unclassified sequences</taxon>
        <taxon>metagenomes</taxon>
        <taxon>ecological metagenomes</taxon>
    </lineage>
</organism>
<dbReference type="AlphaFoldDB" id="A0A0F9CFY8"/>
<feature type="non-terminal residue" evidence="1">
    <location>
        <position position="168"/>
    </location>
</feature>
<sequence length="168" mass="19221">MGNNNNYRNVYAEHDRAVRRFNTPDYIKAVSQYVRRGDKYKFWRDQGLFGGDYHAVEVDRSVLDRFLKEGGDPYELANKLAGPLDKLDKVAKVPMKWYGSIDHMARLYLAEKALKGGASSGQAVNFANKWQLDYRMVPEIVDKVRGGKVGGFIAPFLSFYYLMAPRVL</sequence>
<accession>A0A0F9CFY8</accession>
<comment type="caution">
    <text evidence="1">The sequence shown here is derived from an EMBL/GenBank/DDBJ whole genome shotgun (WGS) entry which is preliminary data.</text>
</comment>
<gene>
    <name evidence="1" type="ORF">LCGC14_2614640</name>
</gene>
<reference evidence="1" key="1">
    <citation type="journal article" date="2015" name="Nature">
        <title>Complex archaea that bridge the gap between prokaryotes and eukaryotes.</title>
        <authorList>
            <person name="Spang A."/>
            <person name="Saw J.H."/>
            <person name="Jorgensen S.L."/>
            <person name="Zaremba-Niedzwiedzka K."/>
            <person name="Martijn J."/>
            <person name="Lind A.E."/>
            <person name="van Eijk R."/>
            <person name="Schleper C."/>
            <person name="Guy L."/>
            <person name="Ettema T.J."/>
        </authorList>
    </citation>
    <scope>NUCLEOTIDE SEQUENCE</scope>
</reference>
<protein>
    <submittedName>
        <fullName evidence="1">Uncharacterized protein</fullName>
    </submittedName>
</protein>
<proteinExistence type="predicted"/>